<name>A0A5B7I7X1_PORTR</name>
<gene>
    <name evidence="1" type="ORF">E2C01_072470</name>
</gene>
<sequence length="62" mass="7725">MWKWIGGEMEKVEERLGQRVEEKVEQWEWRYRGEMERYMERLVEVWQRSGEGGGSMAEEWRD</sequence>
<organism evidence="1 2">
    <name type="scientific">Portunus trituberculatus</name>
    <name type="common">Swimming crab</name>
    <name type="synonym">Neptunus trituberculatus</name>
    <dbReference type="NCBI Taxonomy" id="210409"/>
    <lineage>
        <taxon>Eukaryota</taxon>
        <taxon>Metazoa</taxon>
        <taxon>Ecdysozoa</taxon>
        <taxon>Arthropoda</taxon>
        <taxon>Crustacea</taxon>
        <taxon>Multicrustacea</taxon>
        <taxon>Malacostraca</taxon>
        <taxon>Eumalacostraca</taxon>
        <taxon>Eucarida</taxon>
        <taxon>Decapoda</taxon>
        <taxon>Pleocyemata</taxon>
        <taxon>Brachyura</taxon>
        <taxon>Eubrachyura</taxon>
        <taxon>Portunoidea</taxon>
        <taxon>Portunidae</taxon>
        <taxon>Portuninae</taxon>
        <taxon>Portunus</taxon>
    </lineage>
</organism>
<reference evidence="1 2" key="1">
    <citation type="submission" date="2019-05" db="EMBL/GenBank/DDBJ databases">
        <title>Another draft genome of Portunus trituberculatus and its Hox gene families provides insights of decapod evolution.</title>
        <authorList>
            <person name="Jeong J.-H."/>
            <person name="Song I."/>
            <person name="Kim S."/>
            <person name="Choi T."/>
            <person name="Kim D."/>
            <person name="Ryu S."/>
            <person name="Kim W."/>
        </authorList>
    </citation>
    <scope>NUCLEOTIDE SEQUENCE [LARGE SCALE GENOMIC DNA]</scope>
    <source>
        <tissue evidence="1">Muscle</tissue>
    </source>
</reference>
<accession>A0A5B7I7X1</accession>
<protein>
    <submittedName>
        <fullName evidence="1">Uncharacterized protein</fullName>
    </submittedName>
</protein>
<proteinExistence type="predicted"/>
<comment type="caution">
    <text evidence="1">The sequence shown here is derived from an EMBL/GenBank/DDBJ whole genome shotgun (WGS) entry which is preliminary data.</text>
</comment>
<dbReference type="AlphaFoldDB" id="A0A5B7I7X1"/>
<evidence type="ECO:0000313" key="1">
    <source>
        <dbReference type="EMBL" id="MPC77999.1"/>
    </source>
</evidence>
<dbReference type="EMBL" id="VSRR010047310">
    <property type="protein sequence ID" value="MPC77999.1"/>
    <property type="molecule type" value="Genomic_DNA"/>
</dbReference>
<dbReference type="Proteomes" id="UP000324222">
    <property type="component" value="Unassembled WGS sequence"/>
</dbReference>
<evidence type="ECO:0000313" key="2">
    <source>
        <dbReference type="Proteomes" id="UP000324222"/>
    </source>
</evidence>
<keyword evidence="2" id="KW-1185">Reference proteome</keyword>